<evidence type="ECO:0000259" key="6">
    <source>
        <dbReference type="PROSITE" id="PS00624"/>
    </source>
</evidence>
<dbReference type="GO" id="GO:0016614">
    <property type="term" value="F:oxidoreductase activity, acting on CH-OH group of donors"/>
    <property type="evidence" value="ECO:0007669"/>
    <property type="project" value="InterPro"/>
</dbReference>
<dbReference type="SUPFAM" id="SSF51905">
    <property type="entry name" value="FAD/NAD(P)-binding domain"/>
    <property type="match status" value="1"/>
</dbReference>
<dbReference type="InterPro" id="IPR000172">
    <property type="entry name" value="GMC_OxRdtase_N"/>
</dbReference>
<dbReference type="Gene3D" id="3.30.560.10">
    <property type="entry name" value="Glucose Oxidase, domain 3"/>
    <property type="match status" value="1"/>
</dbReference>
<dbReference type="PANTHER" id="PTHR11552">
    <property type="entry name" value="GLUCOSE-METHANOL-CHOLINE GMC OXIDOREDUCTASE"/>
    <property type="match status" value="1"/>
</dbReference>
<protein>
    <recommendedName>
        <fullName evidence="6">Glucose-methanol-choline oxidoreductase N-terminal domain-containing protein</fullName>
    </recommendedName>
</protein>
<sequence>QYDAIVIGGGPAGSVITKLLSDDSWRRVLLIEAGDASQHALGGTDAIDSPLNSGNLTAFDVPYFWTRVANTPELHWDYPDVNVAKALGGCGIHNGMLYVRAIPEDLSNWAMKSWTWEKAMQLYVNMEDYNGPDEAYHGKGGIVRTSMPAVQDDVSEKFIEACVSVGLPRSPDFNAPGGRYGAGYYHFNTRNGVRDSAARTFLGPLLQPGQERANLKLMLNTKVAKIDLNQAGTAATGVTIHREDDNSTRTVRLAKHGQVILTAGAINTPKVLLLSGIGDPHDLSVLGIPTKRVNSRVGVNLQDHPVLGMTFKSLSQSPINIDDDLARYFKARENEDENPTSYGRMGSSGISVGAFLIPPGSTIPGIQLTFFPQKSEPHLSNSRELNHTSEVLVTVALLTPEARNRVVLTSSDHHASPRVVPEVPEGNTEHLSGSDVWKLSWGVRVVREIMADSSLADVVGPELTPGPAVVTDEDLNKWIYGAVFRNSHWVGSASMGHSERNGVVDHRLRVFGIPNLRVADASVIPVIPNGNVHSSVLMVASHAAQLIKEDEQPEFKEE</sequence>
<name>A0AAV2Z1U1_9STRA</name>
<evidence type="ECO:0000256" key="5">
    <source>
        <dbReference type="PIRSR" id="PIRSR000137-2"/>
    </source>
</evidence>
<feature type="binding site" evidence="5">
    <location>
        <position position="223"/>
    </location>
    <ligand>
        <name>FAD</name>
        <dbReference type="ChEBI" id="CHEBI:57692"/>
    </ligand>
</feature>
<reference evidence="7" key="2">
    <citation type="journal article" date="2023" name="Microbiol Resour">
        <title>Decontamination and Annotation of the Draft Genome Sequence of the Oomycete Lagenidium giganteum ARSEF 373.</title>
        <authorList>
            <person name="Morgan W.R."/>
            <person name="Tartar A."/>
        </authorList>
    </citation>
    <scope>NUCLEOTIDE SEQUENCE</scope>
    <source>
        <strain evidence="7">ARSEF 373</strain>
    </source>
</reference>
<keyword evidence="8" id="KW-1185">Reference proteome</keyword>
<evidence type="ECO:0000256" key="1">
    <source>
        <dbReference type="ARBA" id="ARBA00001974"/>
    </source>
</evidence>
<proteinExistence type="inferred from homology"/>
<dbReference type="Proteomes" id="UP001146120">
    <property type="component" value="Unassembled WGS sequence"/>
</dbReference>
<evidence type="ECO:0000256" key="3">
    <source>
        <dbReference type="ARBA" id="ARBA00022630"/>
    </source>
</evidence>
<keyword evidence="4 5" id="KW-0274">FAD</keyword>
<dbReference type="AlphaFoldDB" id="A0AAV2Z1U1"/>
<dbReference type="PANTHER" id="PTHR11552:SF147">
    <property type="entry name" value="CHOLINE DEHYDROGENASE, MITOCHONDRIAL"/>
    <property type="match status" value="1"/>
</dbReference>
<reference evidence="7" key="1">
    <citation type="submission" date="2022-11" db="EMBL/GenBank/DDBJ databases">
        <authorList>
            <person name="Morgan W.R."/>
            <person name="Tartar A."/>
        </authorList>
    </citation>
    <scope>NUCLEOTIDE SEQUENCE</scope>
    <source>
        <strain evidence="7">ARSEF 373</strain>
    </source>
</reference>
<dbReference type="Gene3D" id="3.50.50.60">
    <property type="entry name" value="FAD/NAD(P)-binding domain"/>
    <property type="match status" value="1"/>
</dbReference>
<keyword evidence="3" id="KW-0285">Flavoprotein</keyword>
<comment type="cofactor">
    <cofactor evidence="1 5">
        <name>FAD</name>
        <dbReference type="ChEBI" id="CHEBI:57692"/>
    </cofactor>
</comment>
<dbReference type="PROSITE" id="PS00624">
    <property type="entry name" value="GMC_OXRED_2"/>
    <property type="match status" value="1"/>
</dbReference>
<feature type="non-terminal residue" evidence="7">
    <location>
        <position position="1"/>
    </location>
</feature>
<gene>
    <name evidence="7" type="ORF">N0F65_005270</name>
</gene>
<dbReference type="InterPro" id="IPR036188">
    <property type="entry name" value="FAD/NAD-bd_sf"/>
</dbReference>
<comment type="caution">
    <text evidence="7">The sequence shown here is derived from an EMBL/GenBank/DDBJ whole genome shotgun (WGS) entry which is preliminary data.</text>
</comment>
<dbReference type="EMBL" id="DAKRPA010000084">
    <property type="protein sequence ID" value="DAZ99368.1"/>
    <property type="molecule type" value="Genomic_DNA"/>
</dbReference>
<dbReference type="Pfam" id="PF05199">
    <property type="entry name" value="GMC_oxred_C"/>
    <property type="match status" value="1"/>
</dbReference>
<dbReference type="InterPro" id="IPR012132">
    <property type="entry name" value="GMC_OxRdtase"/>
</dbReference>
<feature type="domain" description="Glucose-methanol-choline oxidoreductase N-terminal" evidence="6">
    <location>
        <begin position="264"/>
        <end position="278"/>
    </location>
</feature>
<dbReference type="Pfam" id="PF00732">
    <property type="entry name" value="GMC_oxred_N"/>
    <property type="match status" value="1"/>
</dbReference>
<dbReference type="InterPro" id="IPR007867">
    <property type="entry name" value="GMC_OxRtase_C"/>
</dbReference>
<dbReference type="GO" id="GO:0050660">
    <property type="term" value="F:flavin adenine dinucleotide binding"/>
    <property type="evidence" value="ECO:0007669"/>
    <property type="project" value="InterPro"/>
</dbReference>
<dbReference type="PIRSF" id="PIRSF000137">
    <property type="entry name" value="Alcohol_oxidase"/>
    <property type="match status" value="1"/>
</dbReference>
<evidence type="ECO:0000313" key="7">
    <source>
        <dbReference type="EMBL" id="DAZ99368.1"/>
    </source>
</evidence>
<evidence type="ECO:0000256" key="2">
    <source>
        <dbReference type="ARBA" id="ARBA00010790"/>
    </source>
</evidence>
<organism evidence="7 8">
    <name type="scientific">Lagenidium giganteum</name>
    <dbReference type="NCBI Taxonomy" id="4803"/>
    <lineage>
        <taxon>Eukaryota</taxon>
        <taxon>Sar</taxon>
        <taxon>Stramenopiles</taxon>
        <taxon>Oomycota</taxon>
        <taxon>Peronosporomycetes</taxon>
        <taxon>Pythiales</taxon>
        <taxon>Pythiaceae</taxon>
    </lineage>
</organism>
<evidence type="ECO:0000256" key="4">
    <source>
        <dbReference type="ARBA" id="ARBA00022827"/>
    </source>
</evidence>
<evidence type="ECO:0000313" key="8">
    <source>
        <dbReference type="Proteomes" id="UP001146120"/>
    </source>
</evidence>
<dbReference type="SUPFAM" id="SSF54373">
    <property type="entry name" value="FAD-linked reductases, C-terminal domain"/>
    <property type="match status" value="1"/>
</dbReference>
<accession>A0AAV2Z1U1</accession>
<comment type="similarity">
    <text evidence="2">Belongs to the GMC oxidoreductase family.</text>
</comment>